<protein>
    <recommendedName>
        <fullName evidence="3">F-box domain-containing protein</fullName>
    </recommendedName>
</protein>
<name>A0A0C3PCD0_PHLG1</name>
<reference evidence="1 2" key="1">
    <citation type="journal article" date="2014" name="PLoS Genet.">
        <title>Analysis of the Phlebiopsis gigantea genome, transcriptome and secretome provides insight into its pioneer colonization strategies of wood.</title>
        <authorList>
            <person name="Hori C."/>
            <person name="Ishida T."/>
            <person name="Igarashi K."/>
            <person name="Samejima M."/>
            <person name="Suzuki H."/>
            <person name="Master E."/>
            <person name="Ferreira P."/>
            <person name="Ruiz-Duenas F.J."/>
            <person name="Held B."/>
            <person name="Canessa P."/>
            <person name="Larrondo L.F."/>
            <person name="Schmoll M."/>
            <person name="Druzhinina I.S."/>
            <person name="Kubicek C.P."/>
            <person name="Gaskell J.A."/>
            <person name="Kersten P."/>
            <person name="St John F."/>
            <person name="Glasner J."/>
            <person name="Sabat G."/>
            <person name="Splinter BonDurant S."/>
            <person name="Syed K."/>
            <person name="Yadav J."/>
            <person name="Mgbeahuruike A.C."/>
            <person name="Kovalchuk A."/>
            <person name="Asiegbu F.O."/>
            <person name="Lackner G."/>
            <person name="Hoffmeister D."/>
            <person name="Rencoret J."/>
            <person name="Gutierrez A."/>
            <person name="Sun H."/>
            <person name="Lindquist E."/>
            <person name="Barry K."/>
            <person name="Riley R."/>
            <person name="Grigoriev I.V."/>
            <person name="Henrissat B."/>
            <person name="Kues U."/>
            <person name="Berka R.M."/>
            <person name="Martinez A.T."/>
            <person name="Covert S.F."/>
            <person name="Blanchette R.A."/>
            <person name="Cullen D."/>
        </authorList>
    </citation>
    <scope>NUCLEOTIDE SEQUENCE [LARGE SCALE GENOMIC DNA]</scope>
    <source>
        <strain evidence="1 2">11061_1 CR5-6</strain>
    </source>
</reference>
<proteinExistence type="predicted"/>
<keyword evidence="2" id="KW-1185">Reference proteome</keyword>
<dbReference type="AlphaFoldDB" id="A0A0C3PCD0"/>
<evidence type="ECO:0000313" key="1">
    <source>
        <dbReference type="EMBL" id="KIP02748.1"/>
    </source>
</evidence>
<accession>A0A0C3PCD0</accession>
<sequence length="224" mass="25779">MSQEPSTSGNRGRIWRHSQVVRDLPPEVMDMIFDLLRPLNWDAQRPPGAVWWRSGREELMACYAVSRFWRESARRHLFRDFIVNFRCELPPPPGMLADLYAPHYRPTAYWLPDLPALFQFLNDSPAITKYIRRLRLHCNVAVQLPKIQPGVLLGVLRSVPNLRVLHLSNVALTVPPRSLCRGSRRLYLASSFPIQTPATNPGASLIWKLHSSWTVSSRSKNSIY</sequence>
<dbReference type="EMBL" id="KN840655">
    <property type="protein sequence ID" value="KIP02748.1"/>
    <property type="molecule type" value="Genomic_DNA"/>
</dbReference>
<evidence type="ECO:0008006" key="3">
    <source>
        <dbReference type="Google" id="ProtNLM"/>
    </source>
</evidence>
<evidence type="ECO:0000313" key="2">
    <source>
        <dbReference type="Proteomes" id="UP000053257"/>
    </source>
</evidence>
<dbReference type="OrthoDB" id="10677994at2759"/>
<organism evidence="1 2">
    <name type="scientific">Phlebiopsis gigantea (strain 11061_1 CR5-6)</name>
    <name type="common">White-rot fungus</name>
    <name type="synonym">Peniophora gigantea</name>
    <dbReference type="NCBI Taxonomy" id="745531"/>
    <lineage>
        <taxon>Eukaryota</taxon>
        <taxon>Fungi</taxon>
        <taxon>Dikarya</taxon>
        <taxon>Basidiomycota</taxon>
        <taxon>Agaricomycotina</taxon>
        <taxon>Agaricomycetes</taxon>
        <taxon>Polyporales</taxon>
        <taxon>Phanerochaetaceae</taxon>
        <taxon>Phlebiopsis</taxon>
    </lineage>
</organism>
<dbReference type="Proteomes" id="UP000053257">
    <property type="component" value="Unassembled WGS sequence"/>
</dbReference>
<dbReference type="HOGENOM" id="CLU_1235417_0_0_1"/>
<gene>
    <name evidence="1" type="ORF">PHLGIDRAFT_278864</name>
</gene>